<proteinExistence type="predicted"/>
<protein>
    <submittedName>
        <fullName evidence="1">Uncharacterized protein</fullName>
    </submittedName>
</protein>
<dbReference type="Proteomes" id="UP000314294">
    <property type="component" value="Unassembled WGS sequence"/>
</dbReference>
<evidence type="ECO:0000313" key="1">
    <source>
        <dbReference type="EMBL" id="TNN69629.1"/>
    </source>
</evidence>
<gene>
    <name evidence="1" type="ORF">EYF80_020119</name>
</gene>
<dbReference type="EMBL" id="SRLO01000173">
    <property type="protein sequence ID" value="TNN69629.1"/>
    <property type="molecule type" value="Genomic_DNA"/>
</dbReference>
<accession>A0A4Z2HUX7</accession>
<reference evidence="1 2" key="1">
    <citation type="submission" date="2019-03" db="EMBL/GenBank/DDBJ databases">
        <title>First draft genome of Liparis tanakae, snailfish: a comprehensive survey of snailfish specific genes.</title>
        <authorList>
            <person name="Kim W."/>
            <person name="Song I."/>
            <person name="Jeong J.-H."/>
            <person name="Kim D."/>
            <person name="Kim S."/>
            <person name="Ryu S."/>
            <person name="Song J.Y."/>
            <person name="Lee S.K."/>
        </authorList>
    </citation>
    <scope>NUCLEOTIDE SEQUENCE [LARGE SCALE GENOMIC DNA]</scope>
    <source>
        <tissue evidence="1">Muscle</tissue>
    </source>
</reference>
<name>A0A4Z2HUX7_9TELE</name>
<dbReference type="AlphaFoldDB" id="A0A4Z2HUX7"/>
<evidence type="ECO:0000313" key="2">
    <source>
        <dbReference type="Proteomes" id="UP000314294"/>
    </source>
</evidence>
<comment type="caution">
    <text evidence="1">The sequence shown here is derived from an EMBL/GenBank/DDBJ whole genome shotgun (WGS) entry which is preliminary data.</text>
</comment>
<sequence length="96" mass="10409">MREAPHFVSSGLWTGEPCSAVEERTAGRSLGRRLICPQNTAFASAFCHVHPPRFLASSLCFTPLPSLRLLFLPLSSHAASPSFIRLNTSVKSEIAA</sequence>
<organism evidence="1 2">
    <name type="scientific">Liparis tanakae</name>
    <name type="common">Tanaka's snailfish</name>
    <dbReference type="NCBI Taxonomy" id="230148"/>
    <lineage>
        <taxon>Eukaryota</taxon>
        <taxon>Metazoa</taxon>
        <taxon>Chordata</taxon>
        <taxon>Craniata</taxon>
        <taxon>Vertebrata</taxon>
        <taxon>Euteleostomi</taxon>
        <taxon>Actinopterygii</taxon>
        <taxon>Neopterygii</taxon>
        <taxon>Teleostei</taxon>
        <taxon>Neoteleostei</taxon>
        <taxon>Acanthomorphata</taxon>
        <taxon>Eupercaria</taxon>
        <taxon>Perciformes</taxon>
        <taxon>Cottioidei</taxon>
        <taxon>Cottales</taxon>
        <taxon>Liparidae</taxon>
        <taxon>Liparis</taxon>
    </lineage>
</organism>
<keyword evidence="2" id="KW-1185">Reference proteome</keyword>